<keyword evidence="6" id="KW-1015">Disulfide bond</keyword>
<keyword evidence="11" id="KW-1185">Reference proteome</keyword>
<reference evidence="11" key="1">
    <citation type="journal article" date="2019" name="Int. J. Syst. Evol. Microbiol.">
        <title>The Global Catalogue of Microorganisms (GCM) 10K type strain sequencing project: providing services to taxonomists for standard genome sequencing and annotation.</title>
        <authorList>
            <consortium name="The Broad Institute Genomics Platform"/>
            <consortium name="The Broad Institute Genome Sequencing Center for Infectious Disease"/>
            <person name="Wu L."/>
            <person name="Ma J."/>
        </authorList>
    </citation>
    <scope>NUCLEOTIDE SEQUENCE [LARGE SCALE GENOMIC DNA]</scope>
    <source>
        <strain evidence="11">JCM 9091</strain>
    </source>
</reference>
<dbReference type="InterPro" id="IPR036819">
    <property type="entry name" value="Subtilisin_inhibitor-like_sf"/>
</dbReference>
<evidence type="ECO:0000256" key="6">
    <source>
        <dbReference type="ARBA" id="ARBA00023157"/>
    </source>
</evidence>
<evidence type="ECO:0000313" key="11">
    <source>
        <dbReference type="Proteomes" id="UP001501532"/>
    </source>
</evidence>
<dbReference type="Gene3D" id="3.30.350.10">
    <property type="entry name" value="Subtilisin inhibitor-like"/>
    <property type="match status" value="1"/>
</dbReference>
<evidence type="ECO:0000256" key="8">
    <source>
        <dbReference type="SAM" id="SignalP"/>
    </source>
</evidence>
<accession>A0ABP6LI82</accession>
<comment type="subcellular location">
    <subcellularLocation>
        <location evidence="1">Secreted</location>
    </subcellularLocation>
</comment>
<evidence type="ECO:0000313" key="10">
    <source>
        <dbReference type="EMBL" id="GAA3042979.1"/>
    </source>
</evidence>
<comment type="similarity">
    <text evidence="2">Belongs to the protease inhibitor I16 (SSI) family.</text>
</comment>
<feature type="compositionally biased region" description="Low complexity" evidence="7">
    <location>
        <begin position="150"/>
        <end position="159"/>
    </location>
</feature>
<keyword evidence="3" id="KW-0964">Secreted</keyword>
<dbReference type="InterPro" id="IPR023549">
    <property type="entry name" value="Subtilisin_inhibitor"/>
</dbReference>
<protein>
    <submittedName>
        <fullName evidence="10">SSI family serine proteinase inhibitor</fullName>
    </submittedName>
</protein>
<comment type="caution">
    <text evidence="10">The sequence shown here is derived from an EMBL/GenBank/DDBJ whole genome shotgun (WGS) entry which is preliminary data.</text>
</comment>
<evidence type="ECO:0000256" key="1">
    <source>
        <dbReference type="ARBA" id="ARBA00004613"/>
    </source>
</evidence>
<feature type="signal peptide" evidence="8">
    <location>
        <begin position="1"/>
        <end position="28"/>
    </location>
</feature>
<gene>
    <name evidence="10" type="ORF">GCM10010448_27170</name>
</gene>
<keyword evidence="5" id="KW-0722">Serine protease inhibitor</keyword>
<sequence>MTQFTSRAVLLGAAALLAGVTAPTPADAHGTLPLPRGDQLVVTVRHTGRADGMYLLRCHPSRGSHPNPAIACAMLDRRTIWGRDPFAPVPPRALCTMQYGGPATAHISGTWAGRPVDAQYDRRDGCQVARWDSLVPLLPDVRTPQRHHGTAAGAGARPS</sequence>
<feature type="region of interest" description="Disordered" evidence="7">
    <location>
        <begin position="140"/>
        <end position="159"/>
    </location>
</feature>
<dbReference type="RefSeq" id="WP_234516164.1">
    <property type="nucleotide sequence ID" value="NZ_BAAAUF010000018.1"/>
</dbReference>
<evidence type="ECO:0000256" key="3">
    <source>
        <dbReference type="ARBA" id="ARBA00022525"/>
    </source>
</evidence>
<dbReference type="PROSITE" id="PS00999">
    <property type="entry name" value="SSI"/>
    <property type="match status" value="1"/>
</dbReference>
<dbReference type="Pfam" id="PF00720">
    <property type="entry name" value="SSI"/>
    <property type="match status" value="1"/>
</dbReference>
<evidence type="ECO:0000259" key="9">
    <source>
        <dbReference type="Pfam" id="PF00720"/>
    </source>
</evidence>
<dbReference type="SUPFAM" id="SSF55399">
    <property type="entry name" value="Subtilisin inhibitor"/>
    <property type="match status" value="1"/>
</dbReference>
<evidence type="ECO:0000256" key="5">
    <source>
        <dbReference type="ARBA" id="ARBA00022900"/>
    </source>
</evidence>
<dbReference type="EMBL" id="BAAAUF010000018">
    <property type="protein sequence ID" value="GAA3042979.1"/>
    <property type="molecule type" value="Genomic_DNA"/>
</dbReference>
<feature type="domain" description="Subtilisin inhibitor" evidence="9">
    <location>
        <begin position="52"/>
        <end position="117"/>
    </location>
</feature>
<organism evidence="10 11">
    <name type="scientific">Streptomyces glomeratus</name>
    <dbReference type="NCBI Taxonomy" id="284452"/>
    <lineage>
        <taxon>Bacteria</taxon>
        <taxon>Bacillati</taxon>
        <taxon>Actinomycetota</taxon>
        <taxon>Actinomycetes</taxon>
        <taxon>Kitasatosporales</taxon>
        <taxon>Streptomycetaceae</taxon>
        <taxon>Streptomyces</taxon>
    </lineage>
</organism>
<keyword evidence="4" id="KW-0646">Protease inhibitor</keyword>
<evidence type="ECO:0000256" key="7">
    <source>
        <dbReference type="SAM" id="MobiDB-lite"/>
    </source>
</evidence>
<name>A0ABP6LI82_9ACTN</name>
<dbReference type="InterPro" id="IPR020054">
    <property type="entry name" value="Prot_inh_SSI_I16_CS"/>
</dbReference>
<evidence type="ECO:0000256" key="2">
    <source>
        <dbReference type="ARBA" id="ARBA00010472"/>
    </source>
</evidence>
<proteinExistence type="inferred from homology"/>
<dbReference type="Proteomes" id="UP001501532">
    <property type="component" value="Unassembled WGS sequence"/>
</dbReference>
<feature type="chain" id="PRO_5046106191" evidence="8">
    <location>
        <begin position="29"/>
        <end position="159"/>
    </location>
</feature>
<evidence type="ECO:0000256" key="4">
    <source>
        <dbReference type="ARBA" id="ARBA00022690"/>
    </source>
</evidence>
<keyword evidence="8" id="KW-0732">Signal</keyword>